<feature type="domain" description="TAFII28-like protein" evidence="7">
    <location>
        <begin position="156"/>
        <end position="228"/>
    </location>
</feature>
<keyword evidence="5" id="KW-0539">Nucleus</keyword>
<feature type="compositionally biased region" description="Basic and acidic residues" evidence="6">
    <location>
        <begin position="86"/>
        <end position="106"/>
    </location>
</feature>
<dbReference type="PANTHER" id="PTHR13218:SF8">
    <property type="entry name" value="TRANSCRIPTION INITIATION FACTOR TFIID SUBUNIT 11"/>
    <property type="match status" value="1"/>
</dbReference>
<keyword evidence="4" id="KW-0804">Transcription</keyword>
<dbReference type="GO" id="GO:0051123">
    <property type="term" value="P:RNA polymerase II preinitiation complex assembly"/>
    <property type="evidence" value="ECO:0007669"/>
    <property type="project" value="InterPro"/>
</dbReference>
<dbReference type="Proteomes" id="UP000190312">
    <property type="component" value="Unassembled WGS sequence"/>
</dbReference>
<dbReference type="EMBL" id="BSYA01000318">
    <property type="protein sequence ID" value="GMG38552.1"/>
    <property type="molecule type" value="Genomic_DNA"/>
</dbReference>
<evidence type="ECO:0000313" key="10">
    <source>
        <dbReference type="Proteomes" id="UP000190312"/>
    </source>
</evidence>
<dbReference type="SUPFAM" id="SSF47113">
    <property type="entry name" value="Histone-fold"/>
    <property type="match status" value="1"/>
</dbReference>
<evidence type="ECO:0000313" key="9">
    <source>
        <dbReference type="EMBL" id="OOO11739.1"/>
    </source>
</evidence>
<dbReference type="InterPro" id="IPR009072">
    <property type="entry name" value="Histone-fold"/>
</dbReference>
<dbReference type="InterPro" id="IPR006809">
    <property type="entry name" value="TAFII28_dom"/>
</dbReference>
<dbReference type="Gene3D" id="1.10.20.10">
    <property type="entry name" value="Histone, subunit A"/>
    <property type="match status" value="1"/>
</dbReference>
<evidence type="ECO:0000256" key="3">
    <source>
        <dbReference type="ARBA" id="ARBA00023015"/>
    </source>
</evidence>
<proteinExistence type="inferred from homology"/>
<dbReference type="EMBL" id="MKZY01000003">
    <property type="protein sequence ID" value="OOO11739.1"/>
    <property type="molecule type" value="Genomic_DNA"/>
</dbReference>
<dbReference type="Proteomes" id="UP001165205">
    <property type="component" value="Unassembled WGS sequence"/>
</dbReference>
<dbReference type="VEuPathDB" id="FungiDB:AO090102000576"/>
<dbReference type="eggNOG" id="KOG3219">
    <property type="taxonomic scope" value="Eukaryota"/>
</dbReference>
<dbReference type="GO" id="GO:0005669">
    <property type="term" value="C:transcription factor TFIID complex"/>
    <property type="evidence" value="ECO:0007669"/>
    <property type="project" value="InterPro"/>
</dbReference>
<evidence type="ECO:0000256" key="2">
    <source>
        <dbReference type="ARBA" id="ARBA00009788"/>
    </source>
</evidence>
<evidence type="ECO:0000313" key="8">
    <source>
        <dbReference type="EMBL" id="GMG38552.1"/>
    </source>
</evidence>
<feature type="compositionally biased region" description="Acidic residues" evidence="6">
    <location>
        <begin position="123"/>
        <end position="133"/>
    </location>
</feature>
<dbReference type="CDD" id="cd08048">
    <property type="entry name" value="HFD_TAF11"/>
    <property type="match status" value="1"/>
</dbReference>
<feature type="compositionally biased region" description="Polar residues" evidence="6">
    <location>
        <begin position="269"/>
        <end position="285"/>
    </location>
</feature>
<comment type="caution">
    <text evidence="9">The sequence shown here is derived from an EMBL/GenBank/DDBJ whole genome shotgun (WGS) entry which is preliminary data.</text>
</comment>
<organism evidence="9 10">
    <name type="scientific">Aspergillus oryzae</name>
    <name type="common">Yellow koji mold</name>
    <dbReference type="NCBI Taxonomy" id="5062"/>
    <lineage>
        <taxon>Eukaryota</taxon>
        <taxon>Fungi</taxon>
        <taxon>Dikarya</taxon>
        <taxon>Ascomycota</taxon>
        <taxon>Pezizomycotina</taxon>
        <taxon>Eurotiomycetes</taxon>
        <taxon>Eurotiomycetidae</taxon>
        <taxon>Eurotiales</taxon>
        <taxon>Aspergillaceae</taxon>
        <taxon>Aspergillus</taxon>
        <taxon>Aspergillus subgen. Circumdati</taxon>
    </lineage>
</organism>
<dbReference type="OrthoDB" id="28335at2759"/>
<evidence type="ECO:0000259" key="7">
    <source>
        <dbReference type="Pfam" id="PF04719"/>
    </source>
</evidence>
<evidence type="ECO:0000256" key="5">
    <source>
        <dbReference type="ARBA" id="ARBA00023242"/>
    </source>
</evidence>
<dbReference type="GO" id="GO:0016251">
    <property type="term" value="F:RNA polymerase II general transcription initiation factor activity"/>
    <property type="evidence" value="ECO:0007669"/>
    <property type="project" value="TreeGrafter"/>
</dbReference>
<dbReference type="Pfam" id="PF04719">
    <property type="entry name" value="TAFII28"/>
    <property type="match status" value="1"/>
</dbReference>
<protein>
    <submittedName>
        <fullName evidence="9">TAFII28-like protein</fullName>
    </submittedName>
    <submittedName>
        <fullName evidence="8">Unnamed protein product</fullName>
    </submittedName>
</protein>
<feature type="compositionally biased region" description="Polar residues" evidence="6">
    <location>
        <begin position="14"/>
        <end position="24"/>
    </location>
</feature>
<dbReference type="AlphaFoldDB" id="A0A1S9DRM4"/>
<evidence type="ECO:0000256" key="1">
    <source>
        <dbReference type="ARBA" id="ARBA00004123"/>
    </source>
</evidence>
<reference evidence="9 10" key="1">
    <citation type="submission" date="2016-10" db="EMBL/GenBank/DDBJ databases">
        <title>Genome sequencing of Aspergillus oryzae BCC7051.</title>
        <authorList>
            <person name="Thammarongtham C."/>
            <person name="Vorapreeda T."/>
            <person name="Nookaew I."/>
            <person name="Srisuk T."/>
            <person name="Land M."/>
            <person name="Jeennor S."/>
            <person name="Laoteng K."/>
        </authorList>
    </citation>
    <scope>NUCLEOTIDE SEQUENCE [LARGE SCALE GENOMIC DNA]</scope>
    <source>
        <strain evidence="9 10">BCC7051</strain>
    </source>
</reference>
<keyword evidence="3" id="KW-0805">Transcription regulation</keyword>
<feature type="compositionally biased region" description="Low complexity" evidence="6">
    <location>
        <begin position="244"/>
        <end position="254"/>
    </location>
</feature>
<comment type="similarity">
    <text evidence="2">Belongs to the TAF11 family.</text>
</comment>
<feature type="region of interest" description="Disordered" evidence="6">
    <location>
        <begin position="244"/>
        <end position="323"/>
    </location>
</feature>
<comment type="subcellular location">
    <subcellularLocation>
        <location evidence="1">Nucleus</location>
    </subcellularLocation>
</comment>
<feature type="region of interest" description="Disordered" evidence="6">
    <location>
        <begin position="1"/>
        <end position="133"/>
    </location>
</feature>
<reference evidence="8" key="2">
    <citation type="submission" date="2023-04" db="EMBL/GenBank/DDBJ databases">
        <title>Aspergillus oryzae NBRC 4228.</title>
        <authorList>
            <person name="Ichikawa N."/>
            <person name="Sato H."/>
            <person name="Tonouchi N."/>
        </authorList>
    </citation>
    <scope>NUCLEOTIDE SEQUENCE</scope>
    <source>
        <strain evidence="8">NBRC 4228</strain>
    </source>
</reference>
<name>A0A1S9DRM4_ASPOZ</name>
<dbReference type="PANTHER" id="PTHR13218">
    <property type="entry name" value="TRANSCRIPTION INITIATION FACTOR TFIID SUBUNIT 11-RELATED"/>
    <property type="match status" value="1"/>
</dbReference>
<evidence type="ECO:0000256" key="6">
    <source>
        <dbReference type="SAM" id="MobiDB-lite"/>
    </source>
</evidence>
<dbReference type="InterPro" id="IPR045127">
    <property type="entry name" value="TAF11-like"/>
</dbReference>
<sequence>MSSPPPTNPLKRPSISSSASQPLGTNPKRPRMHPLRQTSFPTTIDADSRAYGAASDAGSVTGSFTGSLGGTSADGVFRNKKRGRKSKAEKEREREDVARGEMRSSVDAEGSVRAGATGGGGGDDGDDDEDFEDEGELLGREEGATDTEAEKKNLALLVDAFNPLQSERYDLFKRAKLRKETLRRIVNHALSQSVPASVVTTINGFTKVFAGEIIEKARTVQAEWAEAHDQAAIAAFEAEEAATMARAANASAPGTPGPGTPGPGGQPQVKQESSNPSSFPVTRTPGTPVPSGVASSQQSVNGTVQPTRERVFKMPPNPHRGQLLPSHLREALRRWKRDGEGGGVGFSGLSMGNLGVRGSVTWGAGSVGGRRIFR</sequence>
<dbReference type="GO" id="GO:0046982">
    <property type="term" value="F:protein heterodimerization activity"/>
    <property type="evidence" value="ECO:0007669"/>
    <property type="project" value="InterPro"/>
</dbReference>
<gene>
    <name evidence="8" type="ORF">Aory04_001322900</name>
    <name evidence="9" type="ORF">OAory_01082090</name>
</gene>
<feature type="compositionally biased region" description="Polar residues" evidence="6">
    <location>
        <begin position="293"/>
        <end position="306"/>
    </location>
</feature>
<accession>A0A1S9DRM4</accession>
<evidence type="ECO:0000256" key="4">
    <source>
        <dbReference type="ARBA" id="ARBA00023163"/>
    </source>
</evidence>